<keyword evidence="2" id="KW-1185">Reference proteome</keyword>
<dbReference type="OrthoDB" id="886540at2"/>
<evidence type="ECO:0000313" key="2">
    <source>
        <dbReference type="Proteomes" id="UP000316778"/>
    </source>
</evidence>
<reference evidence="1 2" key="1">
    <citation type="journal article" date="2013" name="Stand. Genomic Sci.">
        <title>Genomic Encyclopedia of Type Strains, Phase I: The one thousand microbial genomes (KMG-I) project.</title>
        <authorList>
            <person name="Kyrpides N.C."/>
            <person name="Woyke T."/>
            <person name="Eisen J.A."/>
            <person name="Garrity G."/>
            <person name="Lilburn T.G."/>
            <person name="Beck B.J."/>
            <person name="Whitman W.B."/>
            <person name="Hugenholtz P."/>
            <person name="Klenk H.P."/>
        </authorList>
    </citation>
    <scope>NUCLEOTIDE SEQUENCE [LARGE SCALE GENOMIC DNA]</scope>
    <source>
        <strain evidence="1 2">DSM 13484</strain>
    </source>
</reference>
<dbReference type="EMBL" id="VLLG01000003">
    <property type="protein sequence ID" value="TWI88551.1"/>
    <property type="molecule type" value="Genomic_DNA"/>
</dbReference>
<dbReference type="RefSeq" id="WP_145714103.1">
    <property type="nucleotide sequence ID" value="NZ_BAAAFY010000001.1"/>
</dbReference>
<dbReference type="AlphaFoldDB" id="A0A562T4S6"/>
<name>A0A562T4S6_CHIJA</name>
<sequence length="74" mass="8564">MKILVEVKESKAGFLLELLKSLPFVRKAQQVKPRAADGLREGLKEVKLHREGKLKLKNAREVFEDLARQQEHED</sequence>
<accession>A0A562T4S6</accession>
<proteinExistence type="predicted"/>
<organism evidence="1 2">
    <name type="scientific">Chitinophaga japonensis</name>
    <name type="common">Flexibacter japonensis</name>
    <dbReference type="NCBI Taxonomy" id="104662"/>
    <lineage>
        <taxon>Bacteria</taxon>
        <taxon>Pseudomonadati</taxon>
        <taxon>Bacteroidota</taxon>
        <taxon>Chitinophagia</taxon>
        <taxon>Chitinophagales</taxon>
        <taxon>Chitinophagaceae</taxon>
        <taxon>Chitinophaga</taxon>
    </lineage>
</organism>
<comment type="caution">
    <text evidence="1">The sequence shown here is derived from an EMBL/GenBank/DDBJ whole genome shotgun (WGS) entry which is preliminary data.</text>
</comment>
<evidence type="ECO:0000313" key="1">
    <source>
        <dbReference type="EMBL" id="TWI88551.1"/>
    </source>
</evidence>
<protein>
    <submittedName>
        <fullName evidence="1">Uncharacterized protein</fullName>
    </submittedName>
</protein>
<dbReference type="Proteomes" id="UP000316778">
    <property type="component" value="Unassembled WGS sequence"/>
</dbReference>
<gene>
    <name evidence="1" type="ORF">LX66_2636</name>
</gene>